<evidence type="ECO:0000256" key="3">
    <source>
        <dbReference type="ARBA" id="ARBA00022692"/>
    </source>
</evidence>
<keyword evidence="11" id="KW-1185">Reference proteome</keyword>
<feature type="transmembrane region" description="Helical" evidence="8">
    <location>
        <begin position="114"/>
        <end position="132"/>
    </location>
</feature>
<dbReference type="FunFam" id="1.20.1250.20:FF:000064">
    <property type="entry name" value="MFS allantoate transporter"/>
    <property type="match status" value="1"/>
</dbReference>
<evidence type="ECO:0000313" key="11">
    <source>
        <dbReference type="Proteomes" id="UP000803884"/>
    </source>
</evidence>
<feature type="transmembrane region" description="Helical" evidence="8">
    <location>
        <begin position="138"/>
        <end position="161"/>
    </location>
</feature>
<keyword evidence="2" id="KW-0813">Transport</keyword>
<evidence type="ECO:0000256" key="6">
    <source>
        <dbReference type="ARBA" id="ARBA00037968"/>
    </source>
</evidence>
<keyword evidence="3 8" id="KW-0812">Transmembrane</keyword>
<dbReference type="PROSITE" id="PS50850">
    <property type="entry name" value="MFS"/>
    <property type="match status" value="1"/>
</dbReference>
<dbReference type="PANTHER" id="PTHR43791:SF97">
    <property type="entry name" value="ALLANTOATE TRANSPORTER, PUTATIVE (AFU_ORTHOLOGUE AFUA_1G14700)-RELATED"/>
    <property type="match status" value="1"/>
</dbReference>
<comment type="similarity">
    <text evidence="6">Belongs to the major facilitator superfamily. Allantoate permease family.</text>
</comment>
<evidence type="ECO:0000256" key="2">
    <source>
        <dbReference type="ARBA" id="ARBA00022448"/>
    </source>
</evidence>
<name>A0AB34L1C9_9PEZI</name>
<dbReference type="InterPro" id="IPR036259">
    <property type="entry name" value="MFS_trans_sf"/>
</dbReference>
<dbReference type="GeneID" id="96003542"/>
<dbReference type="SUPFAM" id="SSF103473">
    <property type="entry name" value="MFS general substrate transporter"/>
    <property type="match status" value="1"/>
</dbReference>
<dbReference type="GO" id="GO:0022857">
    <property type="term" value="F:transmembrane transporter activity"/>
    <property type="evidence" value="ECO:0007669"/>
    <property type="project" value="InterPro"/>
</dbReference>
<dbReference type="PANTHER" id="PTHR43791">
    <property type="entry name" value="PERMEASE-RELATED"/>
    <property type="match status" value="1"/>
</dbReference>
<feature type="transmembrane region" description="Helical" evidence="8">
    <location>
        <begin position="206"/>
        <end position="226"/>
    </location>
</feature>
<feature type="transmembrane region" description="Helical" evidence="8">
    <location>
        <begin position="433"/>
        <end position="454"/>
    </location>
</feature>
<feature type="transmembrane region" description="Helical" evidence="8">
    <location>
        <begin position="365"/>
        <end position="390"/>
    </location>
</feature>
<evidence type="ECO:0000256" key="5">
    <source>
        <dbReference type="ARBA" id="ARBA00023136"/>
    </source>
</evidence>
<feature type="region of interest" description="Disordered" evidence="7">
    <location>
        <begin position="465"/>
        <end position="488"/>
    </location>
</feature>
<evidence type="ECO:0000256" key="1">
    <source>
        <dbReference type="ARBA" id="ARBA00004141"/>
    </source>
</evidence>
<feature type="transmembrane region" description="Helical" evidence="8">
    <location>
        <begin position="339"/>
        <end position="359"/>
    </location>
</feature>
<organism evidence="10 11">
    <name type="scientific">Cladosporium halotolerans</name>
    <dbReference type="NCBI Taxonomy" id="1052096"/>
    <lineage>
        <taxon>Eukaryota</taxon>
        <taxon>Fungi</taxon>
        <taxon>Dikarya</taxon>
        <taxon>Ascomycota</taxon>
        <taxon>Pezizomycotina</taxon>
        <taxon>Dothideomycetes</taxon>
        <taxon>Dothideomycetidae</taxon>
        <taxon>Cladosporiales</taxon>
        <taxon>Cladosporiaceae</taxon>
        <taxon>Cladosporium</taxon>
    </lineage>
</organism>
<comment type="subcellular location">
    <subcellularLocation>
        <location evidence="1">Membrane</location>
        <topology evidence="1">Multi-pass membrane protein</topology>
    </subcellularLocation>
</comment>
<reference evidence="10 11" key="1">
    <citation type="journal article" date="2020" name="Microbiol. Resour. Announc.">
        <title>Draft Genome Sequence of a Cladosporium Species Isolated from the Mesophotic Ascidian Didemnum maculosum.</title>
        <authorList>
            <person name="Gioti A."/>
            <person name="Siaperas R."/>
            <person name="Nikolaivits E."/>
            <person name="Le Goff G."/>
            <person name="Ouazzani J."/>
            <person name="Kotoulas G."/>
            <person name="Topakas E."/>
        </authorList>
    </citation>
    <scope>NUCLEOTIDE SEQUENCE [LARGE SCALE GENOMIC DNA]</scope>
    <source>
        <strain evidence="10 11">TM138-S3</strain>
    </source>
</reference>
<keyword evidence="5 8" id="KW-0472">Membrane</keyword>
<comment type="caution">
    <text evidence="10">The sequence shown here is derived from an EMBL/GenBank/DDBJ whole genome shotgun (WGS) entry which is preliminary data.</text>
</comment>
<gene>
    <name evidence="10" type="ORF">WHR41_02098</name>
</gene>
<proteinExistence type="inferred from homology"/>
<accession>A0AB34L1C9</accession>
<dbReference type="EMBL" id="JAAQHG020000005">
    <property type="protein sequence ID" value="KAL1589390.1"/>
    <property type="molecule type" value="Genomic_DNA"/>
</dbReference>
<dbReference type="GO" id="GO:0016020">
    <property type="term" value="C:membrane"/>
    <property type="evidence" value="ECO:0007669"/>
    <property type="project" value="UniProtKB-SubCell"/>
</dbReference>
<dbReference type="InterPro" id="IPR011701">
    <property type="entry name" value="MFS"/>
</dbReference>
<dbReference type="Gene3D" id="1.20.1250.20">
    <property type="entry name" value="MFS general substrate transporter like domains"/>
    <property type="match status" value="2"/>
</dbReference>
<feature type="domain" description="Major facilitator superfamily (MFS) profile" evidence="9">
    <location>
        <begin position="47"/>
        <end position="457"/>
    </location>
</feature>
<dbReference type="Proteomes" id="UP000803884">
    <property type="component" value="Unassembled WGS sequence"/>
</dbReference>
<feature type="transmembrane region" description="Helical" evidence="8">
    <location>
        <begin position="84"/>
        <end position="102"/>
    </location>
</feature>
<feature type="transmembrane region" description="Helical" evidence="8">
    <location>
        <begin position="173"/>
        <end position="194"/>
    </location>
</feature>
<dbReference type="RefSeq" id="XP_069232495.1">
    <property type="nucleotide sequence ID" value="XM_069370704.1"/>
</dbReference>
<evidence type="ECO:0000256" key="8">
    <source>
        <dbReference type="SAM" id="Phobius"/>
    </source>
</evidence>
<evidence type="ECO:0000256" key="4">
    <source>
        <dbReference type="ARBA" id="ARBA00022989"/>
    </source>
</evidence>
<sequence>MAAELDLTTKKPDGKDLSKEMGIEQCHVGEVAEIDDKKLKFKIDCWLMPILCFTYALQSIDKTTLSYAAVFGVREDTNLTGSEFSWLGAIFYLGYMIWEWPTSVLLQKLPLGKFLGASVITWGIVLTCHAAAHDFSGLAAARFFLGVFEASIQPVTMVIFTMWYKRIEQPLRIGIWIGCAGIGYIIAGIASFGIGHIDAALPSWRYTFIVWGTITIAWGVVVLVLLPDNPASAKFLTEFEKECVLERIKENETGVENKHWKASQFWEALTDPKSWLMFLFAVASNSPNGGLTTFQGLIIRGLGFSKLRTTLIQMPSGGVQFVVCTAACFVASSFENARFAIMLICLLPTLAGVVGMWLLPQTNPYGRLVCLWITFSYTATWSLSMSVITANTAGHTKKATSAAILLIGYCLGNFIGPFFFISSQAPRYELGVGMMLTCIAIQVVCILSTWALLWNRNRRRAAANANKTHDLRDGQTRGLNDETDLDNPNFKYVY</sequence>
<evidence type="ECO:0000313" key="10">
    <source>
        <dbReference type="EMBL" id="KAL1589390.1"/>
    </source>
</evidence>
<evidence type="ECO:0000256" key="7">
    <source>
        <dbReference type="SAM" id="MobiDB-lite"/>
    </source>
</evidence>
<evidence type="ECO:0000259" key="9">
    <source>
        <dbReference type="PROSITE" id="PS50850"/>
    </source>
</evidence>
<dbReference type="Pfam" id="PF07690">
    <property type="entry name" value="MFS_1"/>
    <property type="match status" value="1"/>
</dbReference>
<keyword evidence="4 8" id="KW-1133">Transmembrane helix</keyword>
<feature type="transmembrane region" description="Helical" evidence="8">
    <location>
        <begin position="402"/>
        <end position="421"/>
    </location>
</feature>
<protein>
    <recommendedName>
        <fullName evidence="9">Major facilitator superfamily (MFS) profile domain-containing protein</fullName>
    </recommendedName>
</protein>
<dbReference type="AlphaFoldDB" id="A0AB34L1C9"/>
<dbReference type="InterPro" id="IPR020846">
    <property type="entry name" value="MFS_dom"/>
</dbReference>